<dbReference type="OrthoDB" id="72726at2759"/>
<reference evidence="1" key="1">
    <citation type="journal article" date="2020" name="Stud. Mycol.">
        <title>101 Dothideomycetes genomes: a test case for predicting lifestyles and emergence of pathogens.</title>
        <authorList>
            <person name="Haridas S."/>
            <person name="Albert R."/>
            <person name="Binder M."/>
            <person name="Bloem J."/>
            <person name="Labutti K."/>
            <person name="Salamov A."/>
            <person name="Andreopoulos B."/>
            <person name="Baker S."/>
            <person name="Barry K."/>
            <person name="Bills G."/>
            <person name="Bluhm B."/>
            <person name="Cannon C."/>
            <person name="Castanera R."/>
            <person name="Culley D."/>
            <person name="Daum C."/>
            <person name="Ezra D."/>
            <person name="Gonzalez J."/>
            <person name="Henrissat B."/>
            <person name="Kuo A."/>
            <person name="Liang C."/>
            <person name="Lipzen A."/>
            <person name="Lutzoni F."/>
            <person name="Magnuson J."/>
            <person name="Mondo S."/>
            <person name="Nolan M."/>
            <person name="Ohm R."/>
            <person name="Pangilinan J."/>
            <person name="Park H.-J."/>
            <person name="Ramirez L."/>
            <person name="Alfaro M."/>
            <person name="Sun H."/>
            <person name="Tritt A."/>
            <person name="Yoshinaga Y."/>
            <person name="Zwiers L.-H."/>
            <person name="Turgeon B."/>
            <person name="Goodwin S."/>
            <person name="Spatafora J."/>
            <person name="Crous P."/>
            <person name="Grigoriev I."/>
        </authorList>
    </citation>
    <scope>NUCLEOTIDE SEQUENCE</scope>
    <source>
        <strain evidence="1">CBS 133067</strain>
    </source>
</reference>
<name>A0A9P4M403_9PEZI</name>
<dbReference type="EMBL" id="ML978147">
    <property type="protein sequence ID" value="KAF2092379.1"/>
    <property type="molecule type" value="Genomic_DNA"/>
</dbReference>
<evidence type="ECO:0000313" key="1">
    <source>
        <dbReference type="EMBL" id="KAF2092379.1"/>
    </source>
</evidence>
<protein>
    <submittedName>
        <fullName evidence="1">Uncharacterized protein</fullName>
    </submittedName>
</protein>
<organism evidence="1 2">
    <name type="scientific">Rhizodiscina lignyota</name>
    <dbReference type="NCBI Taxonomy" id="1504668"/>
    <lineage>
        <taxon>Eukaryota</taxon>
        <taxon>Fungi</taxon>
        <taxon>Dikarya</taxon>
        <taxon>Ascomycota</taxon>
        <taxon>Pezizomycotina</taxon>
        <taxon>Dothideomycetes</taxon>
        <taxon>Pleosporomycetidae</taxon>
        <taxon>Aulographales</taxon>
        <taxon>Rhizodiscinaceae</taxon>
        <taxon>Rhizodiscina</taxon>
    </lineage>
</organism>
<evidence type="ECO:0000313" key="2">
    <source>
        <dbReference type="Proteomes" id="UP000799772"/>
    </source>
</evidence>
<accession>A0A9P4M403</accession>
<keyword evidence="2" id="KW-1185">Reference proteome</keyword>
<proteinExistence type="predicted"/>
<dbReference type="AlphaFoldDB" id="A0A9P4M403"/>
<sequence>MALARQTTPKQTASARGVSGLLKLPVELQEFVFIDVFSSTRVTFGERFRRDEGAWIERGEVVWVRDVTKPRADSFALLHTCRQLRNVARRLWLKHTLFNFDSTLSMLGLLASAPRSILIVQIRHVCVAVNSSVSPATKRSIERRRKKILEERPDQVSSELTLYYGSCSPPSEEDNLPLFHVLELLPDLRLDTLTVLAPDGNDFGLGGLHSLTNMAQLISWSGGWKELRMISSSQRLSCSLSTTDVKGVTWTWPHISLPLLHPSGCKELLLDRDGAESGARLELYLAKRNEYASLSVPGVPPAYSSSCFNSENPSLWEPYELTSPNMTNERVQPWYDVENKRQFVGMQFGLDRAALIIARRGNDARGFRDSPVTAHTKGKDLAFLRKKGWKAFRKRNIDDLFPKADVTVVGFDKYNERTSLRFDHNREEWVIASGP</sequence>
<comment type="caution">
    <text evidence="1">The sequence shown here is derived from an EMBL/GenBank/DDBJ whole genome shotgun (WGS) entry which is preliminary data.</text>
</comment>
<dbReference type="Proteomes" id="UP000799772">
    <property type="component" value="Unassembled WGS sequence"/>
</dbReference>
<gene>
    <name evidence="1" type="ORF">NA57DRAFT_82344</name>
</gene>